<organism evidence="2 3">
    <name type="scientific">Stentor coeruleus</name>
    <dbReference type="NCBI Taxonomy" id="5963"/>
    <lineage>
        <taxon>Eukaryota</taxon>
        <taxon>Sar</taxon>
        <taxon>Alveolata</taxon>
        <taxon>Ciliophora</taxon>
        <taxon>Postciliodesmatophora</taxon>
        <taxon>Heterotrichea</taxon>
        <taxon>Heterotrichida</taxon>
        <taxon>Stentoridae</taxon>
        <taxon>Stentor</taxon>
    </lineage>
</organism>
<keyword evidence="3" id="KW-1185">Reference proteome</keyword>
<dbReference type="PANTHER" id="PTHR30615">
    <property type="entry name" value="UNCHARACTERIZED PROTEIN YJBQ-RELATED"/>
    <property type="match status" value="1"/>
</dbReference>
<dbReference type="Gene3D" id="2.60.120.460">
    <property type="entry name" value="YjbQ-like"/>
    <property type="match status" value="1"/>
</dbReference>
<evidence type="ECO:0000256" key="1">
    <source>
        <dbReference type="ARBA" id="ARBA00005534"/>
    </source>
</evidence>
<name>A0A1R2CDF9_9CILI</name>
<evidence type="ECO:0000313" key="3">
    <source>
        <dbReference type="Proteomes" id="UP000187209"/>
    </source>
</evidence>
<dbReference type="PIRSF" id="PIRSF004681">
    <property type="entry name" value="UCP004681"/>
    <property type="match status" value="1"/>
</dbReference>
<dbReference type="NCBIfam" id="TIGR00149">
    <property type="entry name" value="TIGR00149_YjbQ"/>
    <property type="match status" value="1"/>
</dbReference>
<proteinExistence type="inferred from homology"/>
<sequence length="101" mass="11485">MFCMHTSCSISINENYDSDVRKDLEDTLNTIVPQNPRYRHSMEGLDDMPAHVKSSLLGVNQFIPIRNGKLMLGTWQGIYLCEHRDHGGNRQIVLTIQGQAL</sequence>
<dbReference type="InterPro" id="IPR035917">
    <property type="entry name" value="YjbQ-like_sf"/>
</dbReference>
<dbReference type="OrthoDB" id="10255963at2759"/>
<accession>A0A1R2CDF9</accession>
<gene>
    <name evidence="2" type="ORF">SteCoe_11282</name>
</gene>
<reference evidence="2 3" key="1">
    <citation type="submission" date="2016-11" db="EMBL/GenBank/DDBJ databases">
        <title>The macronuclear genome of Stentor coeruleus: a giant cell with tiny introns.</title>
        <authorList>
            <person name="Slabodnick M."/>
            <person name="Ruby J.G."/>
            <person name="Reiff S.B."/>
            <person name="Swart E.C."/>
            <person name="Gosai S."/>
            <person name="Prabakaran S."/>
            <person name="Witkowska E."/>
            <person name="Larue G.E."/>
            <person name="Fisher S."/>
            <person name="Freeman R.M."/>
            <person name="Gunawardena J."/>
            <person name="Chu W."/>
            <person name="Stover N.A."/>
            <person name="Gregory B.D."/>
            <person name="Nowacki M."/>
            <person name="Derisi J."/>
            <person name="Roy S.W."/>
            <person name="Marshall W.F."/>
            <person name="Sood P."/>
        </authorList>
    </citation>
    <scope>NUCLEOTIDE SEQUENCE [LARGE SCALE GENOMIC DNA]</scope>
    <source>
        <strain evidence="2">WM001</strain>
    </source>
</reference>
<dbReference type="InterPro" id="IPR001602">
    <property type="entry name" value="UPF0047_YjbQ-like"/>
</dbReference>
<evidence type="ECO:0008006" key="4">
    <source>
        <dbReference type="Google" id="ProtNLM"/>
    </source>
</evidence>
<comment type="caution">
    <text evidence="2">The sequence shown here is derived from an EMBL/GenBank/DDBJ whole genome shotgun (WGS) entry which is preliminary data.</text>
</comment>
<dbReference type="SUPFAM" id="SSF111038">
    <property type="entry name" value="YjbQ-like"/>
    <property type="match status" value="1"/>
</dbReference>
<dbReference type="Proteomes" id="UP000187209">
    <property type="component" value="Unassembled WGS sequence"/>
</dbReference>
<dbReference type="AlphaFoldDB" id="A0A1R2CDF9"/>
<evidence type="ECO:0000313" key="2">
    <source>
        <dbReference type="EMBL" id="OMJ87041.1"/>
    </source>
</evidence>
<dbReference type="Pfam" id="PF01894">
    <property type="entry name" value="YjbQ"/>
    <property type="match status" value="1"/>
</dbReference>
<dbReference type="PANTHER" id="PTHR30615:SF8">
    <property type="entry name" value="UPF0047 PROTEIN C4A8.02C"/>
    <property type="match status" value="1"/>
</dbReference>
<protein>
    <recommendedName>
        <fullName evidence="4">Secondary thiamine-phosphate synthase enzyme</fullName>
    </recommendedName>
</protein>
<comment type="similarity">
    <text evidence="1">Belongs to the UPF0047 family.</text>
</comment>
<dbReference type="EMBL" id="MPUH01000187">
    <property type="protein sequence ID" value="OMJ87041.1"/>
    <property type="molecule type" value="Genomic_DNA"/>
</dbReference>